<dbReference type="Gene3D" id="3.30.710.10">
    <property type="entry name" value="Potassium Channel Kv1.1, Chain A"/>
    <property type="match status" value="1"/>
</dbReference>
<protein>
    <submittedName>
        <fullName evidence="4">Uncharacterized protein LOC103510021</fullName>
    </submittedName>
</protein>
<feature type="domain" description="BTB" evidence="2">
    <location>
        <begin position="57"/>
        <end position="126"/>
    </location>
</feature>
<name>A0A1S3D2C0_DIACI</name>
<reference evidence="4" key="1">
    <citation type="submission" date="2025-08" db="UniProtKB">
        <authorList>
            <consortium name="RefSeq"/>
        </authorList>
    </citation>
    <scope>IDENTIFICATION</scope>
</reference>
<evidence type="ECO:0000313" key="4">
    <source>
        <dbReference type="RefSeq" id="XP_008472879.1"/>
    </source>
</evidence>
<sequence length="235" mass="26583">MPSRSKRRSKRGPTSSLPKSTTEAGPSQPQSPPKKITSSRRNLSEVVGKLFNNPEYSNLKILVNDDVYYADKILLAVSSTIWDELLPQGALPPFSMSEYRIEAVRNSKSFYTILQYIYGLPINLSELPDDVVVETMEIADLFAYDEFYTDLREYIANNRPHIKVDCYEPLNSAPLDDLNLSKNTKKENDENINEISESGTDQPSDEVKASNTNLNEQPDDINKELASLNLRDTEQ</sequence>
<keyword evidence="3" id="KW-1185">Reference proteome</keyword>
<dbReference type="GeneID" id="103510021"/>
<dbReference type="Pfam" id="PF00651">
    <property type="entry name" value="BTB"/>
    <property type="match status" value="1"/>
</dbReference>
<accession>A0A1S3D2C0</accession>
<feature type="region of interest" description="Disordered" evidence="1">
    <location>
        <begin position="1"/>
        <end position="41"/>
    </location>
</feature>
<feature type="compositionally biased region" description="Polar residues" evidence="1">
    <location>
        <begin position="12"/>
        <end position="28"/>
    </location>
</feature>
<evidence type="ECO:0000313" key="3">
    <source>
        <dbReference type="Proteomes" id="UP000079169"/>
    </source>
</evidence>
<feature type="compositionally biased region" description="Basic residues" evidence="1">
    <location>
        <begin position="1"/>
        <end position="11"/>
    </location>
</feature>
<dbReference type="AlphaFoldDB" id="A0A1S3D2C0"/>
<dbReference type="KEGG" id="dci:103510021"/>
<proteinExistence type="predicted"/>
<dbReference type="SUPFAM" id="SSF54695">
    <property type="entry name" value="POZ domain"/>
    <property type="match status" value="1"/>
</dbReference>
<evidence type="ECO:0000259" key="2">
    <source>
        <dbReference type="PROSITE" id="PS50097"/>
    </source>
</evidence>
<evidence type="ECO:0000256" key="1">
    <source>
        <dbReference type="SAM" id="MobiDB-lite"/>
    </source>
</evidence>
<dbReference type="PaxDb" id="121845-A0A1S3D2C0"/>
<dbReference type="InterPro" id="IPR011333">
    <property type="entry name" value="SKP1/BTB/POZ_sf"/>
</dbReference>
<dbReference type="Proteomes" id="UP000079169">
    <property type="component" value="Unplaced"/>
</dbReference>
<dbReference type="STRING" id="121845.A0A1S3D2C0"/>
<feature type="region of interest" description="Disordered" evidence="1">
    <location>
        <begin position="178"/>
        <end position="235"/>
    </location>
</feature>
<dbReference type="InterPro" id="IPR000210">
    <property type="entry name" value="BTB/POZ_dom"/>
</dbReference>
<organism evidence="3 4">
    <name type="scientific">Diaphorina citri</name>
    <name type="common">Asian citrus psyllid</name>
    <dbReference type="NCBI Taxonomy" id="121845"/>
    <lineage>
        <taxon>Eukaryota</taxon>
        <taxon>Metazoa</taxon>
        <taxon>Ecdysozoa</taxon>
        <taxon>Arthropoda</taxon>
        <taxon>Hexapoda</taxon>
        <taxon>Insecta</taxon>
        <taxon>Pterygota</taxon>
        <taxon>Neoptera</taxon>
        <taxon>Paraneoptera</taxon>
        <taxon>Hemiptera</taxon>
        <taxon>Sternorrhyncha</taxon>
        <taxon>Psylloidea</taxon>
        <taxon>Psyllidae</taxon>
        <taxon>Diaphorininae</taxon>
        <taxon>Diaphorina</taxon>
    </lineage>
</organism>
<gene>
    <name evidence="4" type="primary">LOC103510021</name>
</gene>
<dbReference type="PROSITE" id="PS50097">
    <property type="entry name" value="BTB"/>
    <property type="match status" value="1"/>
</dbReference>
<dbReference type="RefSeq" id="XP_008472879.1">
    <property type="nucleotide sequence ID" value="XM_008474657.3"/>
</dbReference>